<evidence type="ECO:0000256" key="4">
    <source>
        <dbReference type="ARBA" id="ARBA00023125"/>
    </source>
</evidence>
<dbReference type="Pfam" id="PF02909">
    <property type="entry name" value="TetR_C_1"/>
    <property type="match status" value="1"/>
</dbReference>
<evidence type="ECO:0000313" key="9">
    <source>
        <dbReference type="Proteomes" id="UP000539538"/>
    </source>
</evidence>
<proteinExistence type="predicted"/>
<keyword evidence="2" id="KW-0678">Repressor</keyword>
<evidence type="ECO:0000313" key="8">
    <source>
        <dbReference type="EMBL" id="MBB4650113.1"/>
    </source>
</evidence>
<dbReference type="SUPFAM" id="SSF46689">
    <property type="entry name" value="Homeodomain-like"/>
    <property type="match status" value="1"/>
</dbReference>
<evidence type="ECO:0000256" key="3">
    <source>
        <dbReference type="ARBA" id="ARBA00023015"/>
    </source>
</evidence>
<evidence type="ECO:0000256" key="6">
    <source>
        <dbReference type="PROSITE-ProRule" id="PRU00335"/>
    </source>
</evidence>
<comment type="function">
    <text evidence="1">TetR is the repressor of the tetracycline resistance element; its N-terminal region forms a helix-turn-helix structure and binds DNA. Binding of tetracycline to TetR reduces the repressor affinity for the tetracycline resistance gene (tetA) promoter operator sites.</text>
</comment>
<dbReference type="Gene3D" id="1.10.357.10">
    <property type="entry name" value="Tetracycline Repressor, domain 2"/>
    <property type="match status" value="1"/>
</dbReference>
<reference evidence="8 9" key="1">
    <citation type="submission" date="2020-08" db="EMBL/GenBank/DDBJ databases">
        <title>Genomic Encyclopedia of Type Strains, Phase IV (KMG-IV): sequencing the most valuable type-strain genomes for metagenomic binning, comparative biology and taxonomic classification.</title>
        <authorList>
            <person name="Goeker M."/>
        </authorList>
    </citation>
    <scope>NUCLEOTIDE SEQUENCE [LARGE SCALE GENOMIC DNA]</scope>
    <source>
        <strain evidence="8 9">DSM 7050</strain>
    </source>
</reference>
<protein>
    <submittedName>
        <fullName evidence="8">AcrR family transcriptional regulator</fullName>
    </submittedName>
</protein>
<sequence>MDKPINKKRARGKLSRDRIETSAFEVIEREGLSGFSMRKLAQALGCEAMSIYHHYPSQAHLFEALVDRLIGELEIPPRDLPWRQRVRNVLHGYRAMARKYPAFVPFIVTYRMNSPKCLKWLDGVIGLFEDGGFGRERSARLFRAVGYYLMGAILDETAGYARGPSSVTKVDDEQLRSDFPNVAAAGPYFAPSEFDKTFEMGLEMMLDEMGLEVAGNGHAGLSGAGQKP</sequence>
<dbReference type="PRINTS" id="PR00400">
    <property type="entry name" value="TETREPRESSOR"/>
</dbReference>
<dbReference type="EMBL" id="JACHOT010000001">
    <property type="protein sequence ID" value="MBB4650113.1"/>
    <property type="molecule type" value="Genomic_DNA"/>
</dbReference>
<dbReference type="RefSeq" id="WP_183262166.1">
    <property type="nucleotide sequence ID" value="NZ_BAAAVZ010000003.1"/>
</dbReference>
<comment type="caution">
    <text evidence="8">The sequence shown here is derived from an EMBL/GenBank/DDBJ whole genome shotgun (WGS) entry which is preliminary data.</text>
</comment>
<keyword evidence="3" id="KW-0805">Transcription regulation</keyword>
<feature type="domain" description="HTH tetR-type" evidence="7">
    <location>
        <begin position="13"/>
        <end position="73"/>
    </location>
</feature>
<dbReference type="InterPro" id="IPR009057">
    <property type="entry name" value="Homeodomain-like_sf"/>
</dbReference>
<dbReference type="InterPro" id="IPR050109">
    <property type="entry name" value="HTH-type_TetR-like_transc_reg"/>
</dbReference>
<feature type="DNA-binding region" description="H-T-H motif" evidence="6">
    <location>
        <begin position="36"/>
        <end position="55"/>
    </location>
</feature>
<dbReference type="PANTHER" id="PTHR30055:SF234">
    <property type="entry name" value="HTH-TYPE TRANSCRIPTIONAL REGULATOR BETI"/>
    <property type="match status" value="1"/>
</dbReference>
<accession>A0ABR6L0E3</accession>
<evidence type="ECO:0000256" key="1">
    <source>
        <dbReference type="ARBA" id="ARBA00002856"/>
    </source>
</evidence>
<dbReference type="PROSITE" id="PS50977">
    <property type="entry name" value="HTH_TETR_2"/>
    <property type="match status" value="1"/>
</dbReference>
<dbReference type="InterPro" id="IPR036271">
    <property type="entry name" value="Tet_transcr_reg_TetR-rel_C_sf"/>
</dbReference>
<evidence type="ECO:0000259" key="7">
    <source>
        <dbReference type="PROSITE" id="PS50977"/>
    </source>
</evidence>
<keyword evidence="4 6" id="KW-0238">DNA-binding</keyword>
<evidence type="ECO:0000256" key="2">
    <source>
        <dbReference type="ARBA" id="ARBA00022491"/>
    </source>
</evidence>
<organism evidence="8 9">
    <name type="scientific">Aminobacter niigataensis</name>
    <dbReference type="NCBI Taxonomy" id="83265"/>
    <lineage>
        <taxon>Bacteria</taxon>
        <taxon>Pseudomonadati</taxon>
        <taxon>Pseudomonadota</taxon>
        <taxon>Alphaproteobacteria</taxon>
        <taxon>Hyphomicrobiales</taxon>
        <taxon>Phyllobacteriaceae</taxon>
        <taxon>Aminobacter</taxon>
    </lineage>
</organism>
<evidence type="ECO:0000256" key="5">
    <source>
        <dbReference type="ARBA" id="ARBA00023163"/>
    </source>
</evidence>
<keyword evidence="9" id="KW-1185">Reference proteome</keyword>
<dbReference type="InterPro" id="IPR003012">
    <property type="entry name" value="Tet_transcr_reg_TetR"/>
</dbReference>
<dbReference type="InterPro" id="IPR004111">
    <property type="entry name" value="Repressor_TetR_C"/>
</dbReference>
<name>A0ABR6L0E3_9HYPH</name>
<gene>
    <name evidence="8" type="ORF">GGQ99_001835</name>
</gene>
<keyword evidence="5" id="KW-0804">Transcription</keyword>
<dbReference type="SUPFAM" id="SSF48498">
    <property type="entry name" value="Tetracyclin repressor-like, C-terminal domain"/>
    <property type="match status" value="1"/>
</dbReference>
<dbReference type="Pfam" id="PF00440">
    <property type="entry name" value="TetR_N"/>
    <property type="match status" value="1"/>
</dbReference>
<dbReference type="PANTHER" id="PTHR30055">
    <property type="entry name" value="HTH-TYPE TRANSCRIPTIONAL REGULATOR RUTR"/>
    <property type="match status" value="1"/>
</dbReference>
<dbReference type="Proteomes" id="UP000539538">
    <property type="component" value="Unassembled WGS sequence"/>
</dbReference>
<dbReference type="InterPro" id="IPR001647">
    <property type="entry name" value="HTH_TetR"/>
</dbReference>